<sequence length="326" mass="37595">MILDQNATCSLQENYTSSFKAARVSALVVLAILSLVCNVLILFVIYKDKRLKTPANVFIMNMAISDLIYPLLVIPKEIAMIYTNHTWIVKGHLGTFLCKMVHFLQDISTFVSIQSHIAIAIERFCAVMLPLKTFQSSKCNRRLGVIATWLISTVYTSPYFYTFRLLPTKPEGSYVCVHLWEPVFNNYIAQKKYYLTSLIIMYLLPLLLAIVLYSVLLMRLRRRVCLGQSAKRALDQSKQVTNLAITIITVFALSWAPVHIIHMIFIFKWNWSLPCDMDKVWFGAFFLGWMNSLGNPVVHFIFCKNYQRCVKKMFGSLRSRTVTEKI</sequence>
<name>A0A6P8HBL2_ACTTE</name>
<keyword evidence="3 8" id="KW-1133">Transmembrane helix</keyword>
<protein>
    <submittedName>
        <fullName evidence="11">Galanin receptor type 1-like</fullName>
    </submittedName>
</protein>
<dbReference type="Proteomes" id="UP000515163">
    <property type="component" value="Unplaced"/>
</dbReference>
<dbReference type="RefSeq" id="XP_031552518.1">
    <property type="nucleotide sequence ID" value="XM_031696658.1"/>
</dbReference>
<dbReference type="Gene3D" id="1.20.1070.10">
    <property type="entry name" value="Rhodopsin 7-helix transmembrane proteins"/>
    <property type="match status" value="1"/>
</dbReference>
<dbReference type="GeneID" id="116289714"/>
<dbReference type="InParanoid" id="A0A6P8HBL2"/>
<comment type="subcellular location">
    <subcellularLocation>
        <location evidence="1">Membrane</location>
        <topology evidence="1">Multi-pass membrane protein</topology>
    </subcellularLocation>
</comment>
<evidence type="ECO:0000256" key="3">
    <source>
        <dbReference type="ARBA" id="ARBA00022989"/>
    </source>
</evidence>
<evidence type="ECO:0000256" key="2">
    <source>
        <dbReference type="ARBA" id="ARBA00022692"/>
    </source>
</evidence>
<evidence type="ECO:0000313" key="11">
    <source>
        <dbReference type="RefSeq" id="XP_031552518.1"/>
    </source>
</evidence>
<evidence type="ECO:0000256" key="7">
    <source>
        <dbReference type="ARBA" id="ARBA00023224"/>
    </source>
</evidence>
<keyword evidence="4" id="KW-0297">G-protein coupled receptor</keyword>
<accession>A0A6P8HBL2</accession>
<evidence type="ECO:0000256" key="4">
    <source>
        <dbReference type="ARBA" id="ARBA00023040"/>
    </source>
</evidence>
<dbReference type="Pfam" id="PF00001">
    <property type="entry name" value="7tm_1"/>
    <property type="match status" value="1"/>
</dbReference>
<dbReference type="CDD" id="cd00637">
    <property type="entry name" value="7tm_classA_rhodopsin-like"/>
    <property type="match status" value="1"/>
</dbReference>
<dbReference type="SUPFAM" id="SSF81321">
    <property type="entry name" value="Family A G protein-coupled receptor-like"/>
    <property type="match status" value="1"/>
</dbReference>
<dbReference type="InterPro" id="IPR017452">
    <property type="entry name" value="GPCR_Rhodpsn_7TM"/>
</dbReference>
<reference evidence="11" key="1">
    <citation type="submission" date="2025-08" db="UniProtKB">
        <authorList>
            <consortium name="RefSeq"/>
        </authorList>
    </citation>
    <scope>IDENTIFICATION</scope>
    <source>
        <tissue evidence="11">Tentacle</tissue>
    </source>
</reference>
<keyword evidence="6" id="KW-0675">Receptor</keyword>
<feature type="transmembrane region" description="Helical" evidence="8">
    <location>
        <begin position="67"/>
        <end position="87"/>
    </location>
</feature>
<dbReference type="PANTHER" id="PTHR45695">
    <property type="entry name" value="LEUCOKININ RECEPTOR-RELATED"/>
    <property type="match status" value="1"/>
</dbReference>
<evidence type="ECO:0000256" key="6">
    <source>
        <dbReference type="ARBA" id="ARBA00023170"/>
    </source>
</evidence>
<feature type="transmembrane region" description="Helical" evidence="8">
    <location>
        <begin position="281"/>
        <end position="303"/>
    </location>
</feature>
<evidence type="ECO:0000256" key="1">
    <source>
        <dbReference type="ARBA" id="ARBA00004141"/>
    </source>
</evidence>
<dbReference type="GO" id="GO:0005886">
    <property type="term" value="C:plasma membrane"/>
    <property type="evidence" value="ECO:0007669"/>
    <property type="project" value="TreeGrafter"/>
</dbReference>
<dbReference type="KEGG" id="aten:116289714"/>
<dbReference type="PROSITE" id="PS50262">
    <property type="entry name" value="G_PROTEIN_RECEP_F1_2"/>
    <property type="match status" value="1"/>
</dbReference>
<organism evidence="10 11">
    <name type="scientific">Actinia tenebrosa</name>
    <name type="common">Australian red waratah sea anemone</name>
    <dbReference type="NCBI Taxonomy" id="6105"/>
    <lineage>
        <taxon>Eukaryota</taxon>
        <taxon>Metazoa</taxon>
        <taxon>Cnidaria</taxon>
        <taxon>Anthozoa</taxon>
        <taxon>Hexacorallia</taxon>
        <taxon>Actiniaria</taxon>
        <taxon>Actiniidae</taxon>
        <taxon>Actinia</taxon>
    </lineage>
</organism>
<feature type="domain" description="G-protein coupled receptors family 1 profile" evidence="9">
    <location>
        <begin position="37"/>
        <end position="299"/>
    </location>
</feature>
<dbReference type="GO" id="GO:0004930">
    <property type="term" value="F:G protein-coupled receptor activity"/>
    <property type="evidence" value="ECO:0007669"/>
    <property type="project" value="UniProtKB-KW"/>
</dbReference>
<feature type="transmembrane region" description="Helical" evidence="8">
    <location>
        <begin position="24"/>
        <end position="46"/>
    </location>
</feature>
<gene>
    <name evidence="11" type="primary">LOC116289714</name>
</gene>
<dbReference type="AlphaFoldDB" id="A0A6P8HBL2"/>
<dbReference type="PRINTS" id="PR00237">
    <property type="entry name" value="GPCRRHODOPSN"/>
</dbReference>
<dbReference type="FunCoup" id="A0A6P8HBL2">
    <property type="interactions" value="2156"/>
</dbReference>
<feature type="transmembrane region" description="Helical" evidence="8">
    <location>
        <begin position="240"/>
        <end position="269"/>
    </location>
</feature>
<feature type="transmembrane region" description="Helical" evidence="8">
    <location>
        <begin position="143"/>
        <end position="161"/>
    </location>
</feature>
<keyword evidence="2 8" id="KW-0812">Transmembrane</keyword>
<evidence type="ECO:0000313" key="10">
    <source>
        <dbReference type="Proteomes" id="UP000515163"/>
    </source>
</evidence>
<dbReference type="InterPro" id="IPR000276">
    <property type="entry name" value="GPCR_Rhodpsn"/>
</dbReference>
<evidence type="ECO:0000256" key="8">
    <source>
        <dbReference type="SAM" id="Phobius"/>
    </source>
</evidence>
<evidence type="ECO:0000259" key="9">
    <source>
        <dbReference type="PROSITE" id="PS50262"/>
    </source>
</evidence>
<feature type="transmembrane region" description="Helical" evidence="8">
    <location>
        <begin position="107"/>
        <end position="131"/>
    </location>
</feature>
<feature type="transmembrane region" description="Helical" evidence="8">
    <location>
        <begin position="193"/>
        <end position="220"/>
    </location>
</feature>
<evidence type="ECO:0000256" key="5">
    <source>
        <dbReference type="ARBA" id="ARBA00023136"/>
    </source>
</evidence>
<keyword evidence="7" id="KW-0807">Transducer</keyword>
<keyword evidence="10" id="KW-1185">Reference proteome</keyword>
<dbReference type="OrthoDB" id="5962705at2759"/>
<proteinExistence type="predicted"/>
<dbReference type="PANTHER" id="PTHR45695:SF9">
    <property type="entry name" value="LEUCOKININ RECEPTOR"/>
    <property type="match status" value="1"/>
</dbReference>
<keyword evidence="5 8" id="KW-0472">Membrane</keyword>